<name>A3MT42_PYRCJ</name>
<evidence type="ECO:0000313" key="2">
    <source>
        <dbReference type="Proteomes" id="UP000001431"/>
    </source>
</evidence>
<accession>A3MT42</accession>
<organism evidence="1 2">
    <name type="scientific">Pyrobaculum calidifontis (strain DSM 21063 / JCM 11548 / VA1)</name>
    <dbReference type="NCBI Taxonomy" id="410359"/>
    <lineage>
        <taxon>Archaea</taxon>
        <taxon>Thermoproteota</taxon>
        <taxon>Thermoprotei</taxon>
        <taxon>Thermoproteales</taxon>
        <taxon>Thermoproteaceae</taxon>
        <taxon>Pyrobaculum</taxon>
    </lineage>
</organism>
<dbReference type="OrthoDB" id="27287at2157"/>
<dbReference type="Proteomes" id="UP000001431">
    <property type="component" value="Chromosome"/>
</dbReference>
<sequence>MRNPYTAVAYGELAERSINPPAAIASALNRLSWLPKFGPPHAVVSSDFAVEKVEVEKPWLLMTAWRLDIDGVVTSVEGAKSVLEHRLYMRNPLARVSVVVPKPQRTYTVFATAKAGEGVAKEVLKHLGLLYAKITLGEYGREVYVLDVDPIPPLDKGEAALVAELV</sequence>
<reference evidence="1" key="1">
    <citation type="submission" date="2007-02" db="EMBL/GenBank/DDBJ databases">
        <title>Complete sequence of Pyrobaculum calidifontis JCM 11548.</title>
        <authorList>
            <consortium name="US DOE Joint Genome Institute"/>
            <person name="Copeland A."/>
            <person name="Lucas S."/>
            <person name="Lapidus A."/>
            <person name="Barry K."/>
            <person name="Glavina del Rio T."/>
            <person name="Dalin E."/>
            <person name="Tice H."/>
            <person name="Pitluck S."/>
            <person name="Chain P."/>
            <person name="Malfatti S."/>
            <person name="Shin M."/>
            <person name="Vergez L."/>
            <person name="Schmutz J."/>
            <person name="Larimer F."/>
            <person name="Land M."/>
            <person name="Hauser L."/>
            <person name="Kyrpides N."/>
            <person name="Mikhailova N."/>
            <person name="Cozen A.E."/>
            <person name="Fitz-Gibbon S.T."/>
            <person name="House C.H."/>
            <person name="Saltikov C."/>
            <person name="Lowe T.M."/>
            <person name="Richardson P."/>
        </authorList>
    </citation>
    <scope>NUCLEOTIDE SEQUENCE [LARGE SCALE GENOMIC DNA]</scope>
    <source>
        <strain evidence="1">JCM 11548</strain>
    </source>
</reference>
<dbReference type="EMBL" id="CP000561">
    <property type="protein sequence ID" value="ABO07809.1"/>
    <property type="molecule type" value="Genomic_DNA"/>
</dbReference>
<evidence type="ECO:0000313" key="1">
    <source>
        <dbReference type="EMBL" id="ABO07809.1"/>
    </source>
</evidence>
<dbReference type="STRING" id="410359.Pcal_0374"/>
<dbReference type="AlphaFoldDB" id="A3MT42"/>
<gene>
    <name evidence="1" type="ordered locus">Pcal_0374</name>
</gene>
<dbReference type="HOGENOM" id="CLU_124268_0_0_2"/>
<keyword evidence="2" id="KW-1185">Reference proteome</keyword>
<dbReference type="eggNOG" id="arCOG04019">
    <property type="taxonomic scope" value="Archaea"/>
</dbReference>
<dbReference type="KEGG" id="pcl:Pcal_0374"/>
<proteinExistence type="predicted"/>
<protein>
    <submittedName>
        <fullName evidence="1">Uncharacterized protein</fullName>
    </submittedName>
</protein>